<evidence type="ECO:0000313" key="6">
    <source>
        <dbReference type="EMBL" id="CAH0767509.1"/>
    </source>
</evidence>
<feature type="compositionally biased region" description="Low complexity" evidence="4">
    <location>
        <begin position="492"/>
        <end position="509"/>
    </location>
</feature>
<evidence type="ECO:0000256" key="2">
    <source>
        <dbReference type="ARBA" id="ARBA00022540"/>
    </source>
</evidence>
<feature type="compositionally biased region" description="Polar residues" evidence="4">
    <location>
        <begin position="261"/>
        <end position="290"/>
    </location>
</feature>
<feature type="region of interest" description="Disordered" evidence="4">
    <location>
        <begin position="1211"/>
        <end position="1252"/>
    </location>
</feature>
<evidence type="ECO:0000313" key="7">
    <source>
        <dbReference type="Proteomes" id="UP001152759"/>
    </source>
</evidence>
<feature type="compositionally biased region" description="Basic and acidic residues" evidence="4">
    <location>
        <begin position="358"/>
        <end position="367"/>
    </location>
</feature>
<feature type="compositionally biased region" description="Polar residues" evidence="4">
    <location>
        <begin position="64"/>
        <end position="77"/>
    </location>
</feature>
<dbReference type="Proteomes" id="UP001152759">
    <property type="component" value="Chromosome 2"/>
</dbReference>
<dbReference type="GO" id="GO:0016281">
    <property type="term" value="C:eukaryotic translation initiation factor 4F complex"/>
    <property type="evidence" value="ECO:0007669"/>
    <property type="project" value="TreeGrafter"/>
</dbReference>
<dbReference type="InterPro" id="IPR016024">
    <property type="entry name" value="ARM-type_fold"/>
</dbReference>
<feature type="compositionally biased region" description="Basic and acidic residues" evidence="4">
    <location>
        <begin position="212"/>
        <end position="260"/>
    </location>
</feature>
<dbReference type="Gene3D" id="1.25.40.180">
    <property type="match status" value="3"/>
</dbReference>
<dbReference type="PROSITE" id="PS51366">
    <property type="entry name" value="MI"/>
    <property type="match status" value="1"/>
</dbReference>
<feature type="region of interest" description="Disordered" evidence="4">
    <location>
        <begin position="175"/>
        <end position="529"/>
    </location>
</feature>
<feature type="compositionally biased region" description="Basic and acidic residues" evidence="4">
    <location>
        <begin position="409"/>
        <end position="430"/>
    </location>
</feature>
<evidence type="ECO:0000256" key="4">
    <source>
        <dbReference type="SAM" id="MobiDB-lite"/>
    </source>
</evidence>
<keyword evidence="3" id="KW-0648">Protein biosynthesis</keyword>
<dbReference type="SUPFAM" id="SSF48371">
    <property type="entry name" value="ARM repeat"/>
    <property type="match status" value="3"/>
</dbReference>
<feature type="region of interest" description="Disordered" evidence="4">
    <location>
        <begin position="678"/>
        <end position="734"/>
    </location>
</feature>
<dbReference type="PANTHER" id="PTHR23253">
    <property type="entry name" value="EUKARYOTIC TRANSLATION INITIATION FACTOR 4 GAMMA"/>
    <property type="match status" value="1"/>
</dbReference>
<name>A0A9P0C901_BEMTA</name>
<accession>A0A9P0C901</accession>
<feature type="compositionally biased region" description="Polar residues" evidence="4">
    <location>
        <begin position="383"/>
        <end position="394"/>
    </location>
</feature>
<dbReference type="PANTHER" id="PTHR23253:SF78">
    <property type="entry name" value="EUKARYOTIC TRANSLATION INITIATION FACTOR 4G1, ISOFORM B-RELATED"/>
    <property type="match status" value="1"/>
</dbReference>
<feature type="region of interest" description="Disordered" evidence="4">
    <location>
        <begin position="1318"/>
        <end position="1384"/>
    </location>
</feature>
<dbReference type="InterPro" id="IPR003891">
    <property type="entry name" value="Initiation_fac_eIF4g_MI"/>
</dbReference>
<dbReference type="GO" id="GO:0003729">
    <property type="term" value="F:mRNA binding"/>
    <property type="evidence" value="ECO:0007669"/>
    <property type="project" value="TreeGrafter"/>
</dbReference>
<feature type="region of interest" description="Disordered" evidence="4">
    <location>
        <begin position="1"/>
        <end position="119"/>
    </location>
</feature>
<gene>
    <name evidence="6" type="ORF">BEMITA_LOCUS4774</name>
</gene>
<feature type="compositionally biased region" description="Basic and acidic residues" evidence="4">
    <location>
        <begin position="699"/>
        <end position="709"/>
    </location>
</feature>
<dbReference type="EMBL" id="OU963863">
    <property type="protein sequence ID" value="CAH0767509.1"/>
    <property type="molecule type" value="Genomic_DNA"/>
</dbReference>
<reference evidence="6" key="1">
    <citation type="submission" date="2021-12" db="EMBL/GenBank/DDBJ databases">
        <authorList>
            <person name="King R."/>
        </authorList>
    </citation>
    <scope>NUCLEOTIDE SEQUENCE</scope>
</reference>
<dbReference type="Pfam" id="PF02854">
    <property type="entry name" value="MIF4G"/>
    <property type="match status" value="1"/>
</dbReference>
<dbReference type="InterPro" id="IPR003890">
    <property type="entry name" value="MIF4G-like_typ-3"/>
</dbReference>
<evidence type="ECO:0000256" key="3">
    <source>
        <dbReference type="ARBA" id="ARBA00022917"/>
    </source>
</evidence>
<keyword evidence="7" id="KW-1185">Reference proteome</keyword>
<feature type="compositionally biased region" description="Basic residues" evidence="4">
    <location>
        <begin position="9"/>
        <end position="29"/>
    </location>
</feature>
<feature type="region of interest" description="Disordered" evidence="4">
    <location>
        <begin position="631"/>
        <end position="665"/>
    </location>
</feature>
<sequence>MAELCGSLPRRHGRRRSRRSRSRHAKRSRSANTTNTSNMTSMNAREEVNVAEEVAKLRAEYDASMTSPRNTDSNSNVLAAPETPDGGRRPCHAKGPVSGDLQKTPRKDVDVAGNGSLESACPNKTDTRFNLGETDKTECLIPKSASLVKQVEALRTSVMDKCEPLVNGMSFKSALESRKEAPKSFEVDERKPPVIYSRKNSLLNDDNSARAPKGDTDWRRSSIGDKHHPKNDAPTDRKFSQSRERYFVRRNSLPREDVSSRRNSLSQDETCGRKNSFSKSEFSSRRNSFTKADYERRNSEKSYARKNSFSKEDKSSRKNSFSQNEPLAKGSKEPNSRRGSFSDNPQSFRKNSFSRNEGPPKNDEFGGRQRIVYASKPFKKDSPNTNSRRNSFSNAGPYIRKNSWSQSDHSSRSKELEQQIQHEHQTKDSSVEQNSKYSSRSDNYYQSGEGSCSNNEQSPKKISSPENELRGSELSPEGELNSGGGKTKDTHTSSTSSNSVSSLTSNSSHKITSESLEPSGPNKFDVRNDVLSNPQSAHQTETSVINGSRLSLKAVPSVEHDFNSTIRSVHLTVVSPNLCHNSSNVSASCISPEQDNLTSQIGNTALNNPNPASATLIPHSLHFSSMAPGHHSVLPGAIQEPGKNESIMSDQKTATAPGNASLQSKNNRFGSVAEFKGSANELSGTSNPSESAHNYSETKISERNSDRRPSASAALSNGLTIRMNSTEEPRELNSTRSVVKDVTYNPSLVEVCKNICEEFSASIDPLGTSFNTVSENGLSESGQWSPTNPVGKKKYPKDFLLSLADMPQCRIQPNLPMNVRVSVEKVSGGGSGGGPSMYRPKIDELYPFSKGSSQSPRISQHSAYPFPSITKRPSQNRGMNKSNKIQLSLSLHEDVKLKETENAWKPVKLAKKTNVDMNSEEKKTEELYNKVRSILNKLTPQKLDTLVNQIKDLPINNPERLGGVVDLIIKKAIDEPNFSEAYAKMCKILSTGQYMNISDKENFDKNQTDFRRVLLNCCQKQFELREKIEADYKEKIKNDMKEVTDPEKVKELKLNHQEEERKIRMKAAGHCRFIGELFKLDMLKTSIMHNCIMYLLKKTDEEPLESLCKLLTTIGKHYESRLENNNQALDPIMNELAKLASKNNKQKKKNAPQISSRIRFMIQDVLDLRANNWVPRRDDNTPKTIDQIHKEAEREQLETSISLANTSMKKLDRPRMDDRGKRGGSRDSFMNSDGDSWQTPKNVSRMSSSYKGSQYPIDTSKFENFKMSIEQPMENIRLGMARPNIWASGAVTNKGNQPDQSRNKIPERNQFAALLEQQDRDNNQFFTNSNKSSSISRDKSRDSRNMSQDDDMLPKSRPMGGPPSREGSHMRSAPPSIQPPVAPVKPVLNSEAMTKTIKSMLDEYISLKQISEVELTLKAKFVTPACIEKFVDGFLEYVMEQRKDQDIVAPVLGLLLDSKLITLTPQIIAKQFSDFLSLAEDLIIDYPKFWDYMALVMGHTLTSEHFNFDNLRQSCKSILQSDNSKKLLALVFNVISSLKTAIWISHKWNASKVSLKDFIPENDVDEFIKTNKLEYLTDPNAPILKSSTPTFTFDEIKTKLLQILQDHPDDALVPVQSWVSENWGPGPYDHSLIRPLMTAICEASITGAGEKNVFNKDVLEKHSKLISYYVDYNPNLEAHCLMAICELMEKLQHPKGLALNFFQHLLEHTMSIEGFKRFHAGSEMDPPENSEQNRIRGIVVLGTRSFWTAAFENLENSDDEGTS</sequence>
<feature type="region of interest" description="Disordered" evidence="4">
    <location>
        <begin position="849"/>
        <end position="880"/>
    </location>
</feature>
<feature type="compositionally biased region" description="Polar residues" evidence="4">
    <location>
        <begin position="1228"/>
        <end position="1252"/>
    </location>
</feature>
<dbReference type="Pfam" id="PF02847">
    <property type="entry name" value="MA3"/>
    <property type="match status" value="1"/>
</dbReference>
<feature type="compositionally biased region" description="Polar residues" evidence="4">
    <location>
        <begin position="337"/>
        <end position="355"/>
    </location>
</feature>
<feature type="domain" description="MI" evidence="5">
    <location>
        <begin position="1392"/>
        <end position="1516"/>
    </location>
</feature>
<feature type="compositionally biased region" description="Polar residues" evidence="4">
    <location>
        <begin position="431"/>
        <end position="466"/>
    </location>
</feature>
<evidence type="ECO:0000259" key="5">
    <source>
        <dbReference type="PROSITE" id="PS51366"/>
    </source>
</evidence>
<protein>
    <recommendedName>
        <fullName evidence="5">MI domain-containing protein</fullName>
    </recommendedName>
</protein>
<feature type="compositionally biased region" description="Basic and acidic residues" evidence="4">
    <location>
        <begin position="292"/>
        <end position="316"/>
    </location>
</feature>
<feature type="compositionally biased region" description="Basic and acidic residues" evidence="4">
    <location>
        <begin position="175"/>
        <end position="192"/>
    </location>
</feature>
<proteinExistence type="inferred from homology"/>
<feature type="compositionally biased region" description="Basic and acidic residues" evidence="4">
    <location>
        <begin position="44"/>
        <end position="61"/>
    </location>
</feature>
<dbReference type="GO" id="GO:0003743">
    <property type="term" value="F:translation initiation factor activity"/>
    <property type="evidence" value="ECO:0007669"/>
    <property type="project" value="UniProtKB-KW"/>
</dbReference>
<feature type="compositionally biased region" description="Polar residues" evidence="4">
    <location>
        <begin position="680"/>
        <end position="698"/>
    </location>
</feature>
<feature type="compositionally biased region" description="Polar residues" evidence="4">
    <location>
        <begin position="850"/>
        <end position="862"/>
    </location>
</feature>
<feature type="compositionally biased region" description="Basic and acidic residues" evidence="4">
    <location>
        <begin position="1211"/>
        <end position="1225"/>
    </location>
</feature>
<dbReference type="Pfam" id="PF21140">
    <property type="entry name" value="eIF4G1-like_eIF4E-bd"/>
    <property type="match status" value="1"/>
</dbReference>
<feature type="compositionally biased region" description="Polar residues" evidence="4">
    <location>
        <begin position="871"/>
        <end position="880"/>
    </location>
</feature>
<dbReference type="InterPro" id="IPR049485">
    <property type="entry name" value="eIF4G1-like_eIF4E-bd"/>
</dbReference>
<dbReference type="SMART" id="SM00543">
    <property type="entry name" value="MIF4G"/>
    <property type="match status" value="1"/>
</dbReference>
<feature type="compositionally biased region" description="Low complexity" evidence="4">
    <location>
        <begin position="30"/>
        <end position="43"/>
    </location>
</feature>
<evidence type="ECO:0000256" key="1">
    <source>
        <dbReference type="ARBA" id="ARBA00005775"/>
    </source>
</evidence>
<organism evidence="6 7">
    <name type="scientific">Bemisia tabaci</name>
    <name type="common">Sweetpotato whitefly</name>
    <name type="synonym">Aleurodes tabaci</name>
    <dbReference type="NCBI Taxonomy" id="7038"/>
    <lineage>
        <taxon>Eukaryota</taxon>
        <taxon>Metazoa</taxon>
        <taxon>Ecdysozoa</taxon>
        <taxon>Arthropoda</taxon>
        <taxon>Hexapoda</taxon>
        <taxon>Insecta</taxon>
        <taxon>Pterygota</taxon>
        <taxon>Neoptera</taxon>
        <taxon>Paraneoptera</taxon>
        <taxon>Hemiptera</taxon>
        <taxon>Sternorrhyncha</taxon>
        <taxon>Aleyrodoidea</taxon>
        <taxon>Aleyrodidae</taxon>
        <taxon>Aleyrodinae</taxon>
        <taxon>Bemisia</taxon>
    </lineage>
</organism>
<keyword evidence="2" id="KW-0396">Initiation factor</keyword>
<comment type="similarity">
    <text evidence="1">Belongs to the eukaryotic initiation factor 4G family.</text>
</comment>
<feature type="compositionally biased region" description="Polar residues" evidence="4">
    <location>
        <begin position="713"/>
        <end position="724"/>
    </location>
</feature>
<feature type="compositionally biased region" description="Polar residues" evidence="4">
    <location>
        <begin position="646"/>
        <end position="665"/>
    </location>
</feature>